<feature type="transmembrane region" description="Helical" evidence="7">
    <location>
        <begin position="23"/>
        <end position="41"/>
    </location>
</feature>
<evidence type="ECO:0000256" key="1">
    <source>
        <dbReference type="ARBA" id="ARBA00004651"/>
    </source>
</evidence>
<evidence type="ECO:0000256" key="2">
    <source>
        <dbReference type="ARBA" id="ARBA00022448"/>
    </source>
</evidence>
<reference evidence="8 9" key="1">
    <citation type="submission" date="2020-09" db="EMBL/GenBank/DDBJ databases">
        <title>The Genome Sequence of Pseudomonas chlororaphis strain Qlu-1 - A phenazine-derivative-producing strain.</title>
        <authorList>
            <person name="Li L."/>
            <person name="Liu K."/>
        </authorList>
    </citation>
    <scope>NUCLEOTIDE SEQUENCE [LARGE SCALE GENOMIC DNA]</scope>
    <source>
        <strain evidence="9">qlu-1</strain>
    </source>
</reference>
<feature type="transmembrane region" description="Helical" evidence="7">
    <location>
        <begin position="488"/>
        <end position="507"/>
    </location>
</feature>
<comment type="subcellular location">
    <subcellularLocation>
        <location evidence="1">Cell membrane</location>
        <topology evidence="1">Multi-pass membrane protein</topology>
    </subcellularLocation>
</comment>
<keyword evidence="3" id="KW-1003">Cell membrane</keyword>
<evidence type="ECO:0000256" key="6">
    <source>
        <dbReference type="ARBA" id="ARBA00023136"/>
    </source>
</evidence>
<keyword evidence="4 7" id="KW-0812">Transmembrane</keyword>
<dbReference type="EMBL" id="CP061079">
    <property type="protein sequence ID" value="QNR49519.1"/>
    <property type="molecule type" value="Genomic_DNA"/>
</dbReference>
<name>A0AAP9VXL1_9PSED</name>
<evidence type="ECO:0000256" key="4">
    <source>
        <dbReference type="ARBA" id="ARBA00022692"/>
    </source>
</evidence>
<dbReference type="PANTHER" id="PTHR30509">
    <property type="entry name" value="P-HYDROXYBENZOIC ACID EFFLUX PUMP SUBUNIT-RELATED"/>
    <property type="match status" value="1"/>
</dbReference>
<evidence type="ECO:0000256" key="5">
    <source>
        <dbReference type="ARBA" id="ARBA00022989"/>
    </source>
</evidence>
<dbReference type="PANTHER" id="PTHR30509:SF9">
    <property type="entry name" value="MULTIDRUG RESISTANCE PROTEIN MDTO"/>
    <property type="match status" value="1"/>
</dbReference>
<protein>
    <submittedName>
        <fullName evidence="8">FUSC family protein</fullName>
    </submittedName>
</protein>
<dbReference type="GO" id="GO:0005886">
    <property type="term" value="C:plasma membrane"/>
    <property type="evidence" value="ECO:0007669"/>
    <property type="project" value="UniProtKB-SubCell"/>
</dbReference>
<dbReference type="RefSeq" id="WP_101282006.1">
    <property type="nucleotide sequence ID" value="NZ_CP025309.1"/>
</dbReference>
<feature type="transmembrane region" description="Helical" evidence="7">
    <location>
        <begin position="123"/>
        <end position="143"/>
    </location>
</feature>
<proteinExistence type="predicted"/>
<evidence type="ECO:0000313" key="9">
    <source>
        <dbReference type="Proteomes" id="UP000516316"/>
    </source>
</evidence>
<sequence length="681" mass="73430">MKSPTLRIPDFWLAILAPSRNDLLFAIRNMIAGGIALYLAFRFNLEQPQWALTTVFIVSQPSSGMVLAKGAFRLLGTFSGALASILLIGLFGQAPLLFLLAMALWLAFCTTGASLLRNHASYGFVLAGYTAAIIALPATTHPLLVFDQAVARCSEISLGIICAAIASTVLWPRRIEQALATQGKLAWQAGMRAAASELIGQDQRKGLLEALGKLVAVDAQRDHAWFEGPQGRRRSQALRVLSRDLLSLLRAARGVARQRLMLDSAANAAVAPLIEQLATALEHSHEADIAQLWARLQEALQDRSLSQDTHLCLMQLAQVPALLERSARTLQAVEQGRVPHGAPGALSWHRDIEQGILGGLRSALAFLAVAGFWVLSAWPSGLGAVSICGVVLSLFAGRENPSASSLNFLKGIALSVPIAGFVGLGLLPGWDGFPLLCVGLGVPLFCASLCMSKPRMAPIASAFCIFFVNNVGPGNLMTYDLANFLNKAMATLVGVGIAVLVFRLVSLNPGEHHYRRMFRASLFDLAQLTSRPLEQAESWFGGRMADRLIRLARYSESLPQERRQHWDNGLLGLDLGDELLQLRASLGASLGAATGALGVERGHYLQSIATLLKSGGPTPRRSDRLDAPTVALLKALEQAPQLPEQDLEMARAALLQLQFTWHKWCHLTRHEPGVAAVAQGQ</sequence>
<evidence type="ECO:0000256" key="3">
    <source>
        <dbReference type="ARBA" id="ARBA00022475"/>
    </source>
</evidence>
<keyword evidence="5 7" id="KW-1133">Transmembrane helix</keyword>
<keyword evidence="6 7" id="KW-0472">Membrane</keyword>
<accession>A0AAP9VXL1</accession>
<feature type="transmembrane region" description="Helical" evidence="7">
    <location>
        <begin position="97"/>
        <end position="116"/>
    </location>
</feature>
<dbReference type="InterPro" id="IPR006726">
    <property type="entry name" value="PHBA_efflux_AaeB/fusaric-R"/>
</dbReference>
<evidence type="ECO:0000313" key="8">
    <source>
        <dbReference type="EMBL" id="QNR49519.1"/>
    </source>
</evidence>
<dbReference type="GO" id="GO:0022857">
    <property type="term" value="F:transmembrane transporter activity"/>
    <property type="evidence" value="ECO:0007669"/>
    <property type="project" value="InterPro"/>
</dbReference>
<dbReference type="Pfam" id="PF04632">
    <property type="entry name" value="FUSC"/>
    <property type="match status" value="1"/>
</dbReference>
<feature type="transmembrane region" description="Helical" evidence="7">
    <location>
        <begin position="457"/>
        <end position="476"/>
    </location>
</feature>
<feature type="transmembrane region" description="Helical" evidence="7">
    <location>
        <begin position="380"/>
        <end position="396"/>
    </location>
</feature>
<feature type="transmembrane region" description="Helical" evidence="7">
    <location>
        <begin position="408"/>
        <end position="427"/>
    </location>
</feature>
<keyword evidence="2" id="KW-0813">Transport</keyword>
<feature type="transmembrane region" description="Helical" evidence="7">
    <location>
        <begin position="71"/>
        <end position="91"/>
    </location>
</feature>
<feature type="transmembrane region" description="Helical" evidence="7">
    <location>
        <begin position="433"/>
        <end position="450"/>
    </location>
</feature>
<organism evidence="8 9">
    <name type="scientific">Pseudomonas chlororaphis</name>
    <dbReference type="NCBI Taxonomy" id="587753"/>
    <lineage>
        <taxon>Bacteria</taxon>
        <taxon>Pseudomonadati</taxon>
        <taxon>Pseudomonadota</taxon>
        <taxon>Gammaproteobacteria</taxon>
        <taxon>Pseudomonadales</taxon>
        <taxon>Pseudomonadaceae</taxon>
        <taxon>Pseudomonas</taxon>
    </lineage>
</organism>
<evidence type="ECO:0000256" key="7">
    <source>
        <dbReference type="SAM" id="Phobius"/>
    </source>
</evidence>
<gene>
    <name evidence="8" type="ORF">HLB40_08395</name>
</gene>
<dbReference type="Proteomes" id="UP000516316">
    <property type="component" value="Chromosome"/>
</dbReference>
<dbReference type="AlphaFoldDB" id="A0AAP9VXL1"/>